<dbReference type="GO" id="GO:0004553">
    <property type="term" value="F:hydrolase activity, hydrolyzing O-glycosyl compounds"/>
    <property type="evidence" value="ECO:0007669"/>
    <property type="project" value="InterPro"/>
</dbReference>
<evidence type="ECO:0000313" key="5">
    <source>
        <dbReference type="Proteomes" id="UP000708208"/>
    </source>
</evidence>
<reference evidence="4" key="1">
    <citation type="submission" date="2021-06" db="EMBL/GenBank/DDBJ databases">
        <authorList>
            <person name="Hodson N. C."/>
            <person name="Mongue J. A."/>
            <person name="Jaron S. K."/>
        </authorList>
    </citation>
    <scope>NUCLEOTIDE SEQUENCE</scope>
</reference>
<name>A0A8J2LJI3_9HEXA</name>
<evidence type="ECO:0000256" key="2">
    <source>
        <dbReference type="ARBA" id="ARBA00022801"/>
    </source>
</evidence>
<accession>A0A8J2LJI3</accession>
<sequence length="114" mass="13162">MGDFYYLAISTNLEHDLTLLKSPYLTNFRNAERRVVYTTGSDFENLWASEIHLIQGQLYIYFTMNRRGDTHRMYVIRADDPNNPLGGWSPATRLLPGHETFTIDGTVLQYGNGR</sequence>
<comment type="caution">
    <text evidence="4">The sequence shown here is derived from an EMBL/GenBank/DDBJ whole genome shotgun (WGS) entry which is preliminary data.</text>
</comment>
<dbReference type="OrthoDB" id="272289at2759"/>
<organism evidence="4 5">
    <name type="scientific">Allacma fusca</name>
    <dbReference type="NCBI Taxonomy" id="39272"/>
    <lineage>
        <taxon>Eukaryota</taxon>
        <taxon>Metazoa</taxon>
        <taxon>Ecdysozoa</taxon>
        <taxon>Arthropoda</taxon>
        <taxon>Hexapoda</taxon>
        <taxon>Collembola</taxon>
        <taxon>Symphypleona</taxon>
        <taxon>Sminthuridae</taxon>
        <taxon>Allacma</taxon>
    </lineage>
</organism>
<dbReference type="Pfam" id="PF04616">
    <property type="entry name" value="Glyco_hydro_43"/>
    <property type="match status" value="1"/>
</dbReference>
<keyword evidence="2" id="KW-0378">Hydrolase</keyword>
<evidence type="ECO:0000313" key="4">
    <source>
        <dbReference type="EMBL" id="CAG7832571.1"/>
    </source>
</evidence>
<feature type="non-terminal residue" evidence="4">
    <location>
        <position position="114"/>
    </location>
</feature>
<gene>
    <name evidence="4" type="ORF">AFUS01_LOCUS42251</name>
</gene>
<evidence type="ECO:0000256" key="3">
    <source>
        <dbReference type="ARBA" id="ARBA00023295"/>
    </source>
</evidence>
<keyword evidence="3" id="KW-0326">Glycosidase</keyword>
<proteinExistence type="predicted"/>
<dbReference type="PANTHER" id="PTHR43817">
    <property type="entry name" value="GLYCOSYL HYDROLASE"/>
    <property type="match status" value="1"/>
</dbReference>
<keyword evidence="1" id="KW-0732">Signal</keyword>
<dbReference type="Proteomes" id="UP000708208">
    <property type="component" value="Unassembled WGS sequence"/>
</dbReference>
<protein>
    <submittedName>
        <fullName evidence="4">Uncharacterized protein</fullName>
    </submittedName>
</protein>
<evidence type="ECO:0000256" key="1">
    <source>
        <dbReference type="ARBA" id="ARBA00022729"/>
    </source>
</evidence>
<dbReference type="EMBL" id="CAJVCH010565803">
    <property type="protein sequence ID" value="CAG7832571.1"/>
    <property type="molecule type" value="Genomic_DNA"/>
</dbReference>
<dbReference type="AlphaFoldDB" id="A0A8J2LJI3"/>
<dbReference type="PANTHER" id="PTHR43817:SF1">
    <property type="entry name" value="HYDROLASE, FAMILY 43, PUTATIVE (AFU_ORTHOLOGUE AFUA_3G01660)-RELATED"/>
    <property type="match status" value="1"/>
</dbReference>
<dbReference type="InterPro" id="IPR006710">
    <property type="entry name" value="Glyco_hydro_43"/>
</dbReference>
<dbReference type="GO" id="GO:0005975">
    <property type="term" value="P:carbohydrate metabolic process"/>
    <property type="evidence" value="ECO:0007669"/>
    <property type="project" value="InterPro"/>
</dbReference>
<keyword evidence="5" id="KW-1185">Reference proteome</keyword>